<dbReference type="PANTHER" id="PTHR11011">
    <property type="entry name" value="MALE STERILITY PROTEIN 2-RELATED"/>
    <property type="match status" value="1"/>
</dbReference>
<dbReference type="InterPro" id="IPR026055">
    <property type="entry name" value="FAR"/>
</dbReference>
<reference evidence="7" key="1">
    <citation type="journal article" date="2010" name="Lipids">
        <title>Fatty acyl-CoA reductase and wax synthase from Euglena gracilis in the biosynthesis of medium-chain wax esters.</title>
        <authorList>
            <person name="Teerawanichpan P."/>
            <person name="Qiu X."/>
        </authorList>
    </citation>
    <scope>NUCLEOTIDE SEQUENCE</scope>
</reference>
<dbReference type="KEGG" id="ag:ADI60057"/>
<evidence type="ECO:0000313" key="7">
    <source>
        <dbReference type="EMBL" id="ADI60057.1"/>
    </source>
</evidence>
<feature type="domain" description="Thioester reductase (TE)" evidence="6">
    <location>
        <begin position="12"/>
        <end position="297"/>
    </location>
</feature>
<dbReference type="InterPro" id="IPR033640">
    <property type="entry name" value="FAR_C"/>
</dbReference>
<evidence type="ECO:0000256" key="3">
    <source>
        <dbReference type="ARBA" id="ARBA00023098"/>
    </source>
</evidence>
<keyword evidence="2 4" id="KW-0444">Lipid biosynthesis</keyword>
<evidence type="ECO:0000259" key="5">
    <source>
        <dbReference type="Pfam" id="PF03015"/>
    </source>
</evidence>
<dbReference type="PANTHER" id="PTHR11011:SF45">
    <property type="entry name" value="FATTY ACYL-COA REDUCTASE CG8306-RELATED"/>
    <property type="match status" value="1"/>
</dbReference>
<dbReference type="EMBL" id="GU733919">
    <property type="protein sequence ID" value="ADI60057.1"/>
    <property type="molecule type" value="mRNA"/>
</dbReference>
<dbReference type="SUPFAM" id="SSF51735">
    <property type="entry name" value="NAD(P)-binding Rossmann-fold domains"/>
    <property type="match status" value="1"/>
</dbReference>
<protein>
    <recommendedName>
        <fullName evidence="4">Fatty acyl-CoA reductase</fullName>
        <ecNumber evidence="4">1.2.1.84</ecNumber>
    </recommendedName>
</protein>
<evidence type="ECO:0000256" key="2">
    <source>
        <dbReference type="ARBA" id="ARBA00022516"/>
    </source>
</evidence>
<dbReference type="CDD" id="cd05236">
    <property type="entry name" value="FAR-N_SDR_e"/>
    <property type="match status" value="1"/>
</dbReference>
<dbReference type="Pfam" id="PF03015">
    <property type="entry name" value="Sterile"/>
    <property type="match status" value="1"/>
</dbReference>
<sequence>MNDFYAGKGVFLTGVTGFVGKMVVEKILRSLPTVGRLYVLVRPKAGTDPHQRLHSEVWSSAGFDVVREKVGGPAAFDALIREKVVPVPGDMVKDRFGLDDAAYRSLAANVNVIIHMAATIDFTERLDVAVSLNVLGTVRVLTLARRARELGALHSVVHVSTCYVNSNQPPGARLREQLYPLPFDPREMCTRILDMSPREIDLFGPQLLKQYGFPNTYTFTKCMAEQLGAQIAHDLPFAIFRPAIIGAALSEPFPGWCDSASACGAVFLAVGLGVLQELQGNASSVCDLIPVDHVVNMLLVTAAYTASAPPADPSPSSLALSPPQLPLATLPPGTVADVPIYHCGTSAGPNAVNWGRIKVSLVEYWNAHPIAKTKAAIALLPVWRFELSFLLKRRLPATALSLVASLPGASAAVRRQAEQTERLVGKMRKLVDTFQSFVFWAWYFQTESSARLLASLCPEDRETFNWDPRRIGWRAWVENYCYGLVRYVLKQPIGDRPPVAAEELASNRFLRAML</sequence>
<dbReference type="Gene3D" id="3.40.50.720">
    <property type="entry name" value="NAD(P)-binding Rossmann-like Domain"/>
    <property type="match status" value="1"/>
</dbReference>
<evidence type="ECO:0000256" key="4">
    <source>
        <dbReference type="RuleBase" id="RU363097"/>
    </source>
</evidence>
<dbReference type="GO" id="GO:0102965">
    <property type="term" value="F:alcohol-forming long-chain fatty acyl-CoA reductase activity"/>
    <property type="evidence" value="ECO:0007669"/>
    <property type="project" value="UniProtKB-EC"/>
</dbReference>
<comment type="catalytic activity">
    <reaction evidence="4">
        <text>a long-chain fatty acyl-CoA + 2 NADPH + 2 H(+) = a long-chain primary fatty alcohol + 2 NADP(+) + CoA</text>
        <dbReference type="Rhea" id="RHEA:52716"/>
        <dbReference type="ChEBI" id="CHEBI:15378"/>
        <dbReference type="ChEBI" id="CHEBI:57287"/>
        <dbReference type="ChEBI" id="CHEBI:57783"/>
        <dbReference type="ChEBI" id="CHEBI:58349"/>
        <dbReference type="ChEBI" id="CHEBI:77396"/>
        <dbReference type="ChEBI" id="CHEBI:83139"/>
        <dbReference type="EC" id="1.2.1.84"/>
    </reaction>
</comment>
<name>D7PN08_EUGGR</name>
<dbReference type="AlphaFoldDB" id="D7PN08"/>
<organism evidence="7">
    <name type="scientific">Euglena gracilis</name>
    <dbReference type="NCBI Taxonomy" id="3039"/>
    <lineage>
        <taxon>Eukaryota</taxon>
        <taxon>Discoba</taxon>
        <taxon>Euglenozoa</taxon>
        <taxon>Euglenida</taxon>
        <taxon>Spirocuta</taxon>
        <taxon>Euglenophyceae</taxon>
        <taxon>Euglenales</taxon>
        <taxon>Euglenaceae</taxon>
        <taxon>Euglena</taxon>
    </lineage>
</organism>
<keyword evidence="4" id="KW-0560">Oxidoreductase</keyword>
<keyword evidence="4" id="KW-0521">NADP</keyword>
<proteinExistence type="evidence at transcript level"/>
<evidence type="ECO:0000259" key="6">
    <source>
        <dbReference type="Pfam" id="PF07993"/>
    </source>
</evidence>
<dbReference type="GO" id="GO:0080019">
    <property type="term" value="F:alcohol-forming very long-chain fatty acyl-CoA reductase activity"/>
    <property type="evidence" value="ECO:0007669"/>
    <property type="project" value="InterPro"/>
</dbReference>
<keyword evidence="3 4" id="KW-0443">Lipid metabolism</keyword>
<dbReference type="InterPro" id="IPR036291">
    <property type="entry name" value="NAD(P)-bd_dom_sf"/>
</dbReference>
<dbReference type="Pfam" id="PF07993">
    <property type="entry name" value="NAD_binding_4"/>
    <property type="match status" value="1"/>
</dbReference>
<dbReference type="GO" id="GO:0035336">
    <property type="term" value="P:long-chain fatty-acyl-CoA metabolic process"/>
    <property type="evidence" value="ECO:0007669"/>
    <property type="project" value="TreeGrafter"/>
</dbReference>
<evidence type="ECO:0000256" key="1">
    <source>
        <dbReference type="ARBA" id="ARBA00005928"/>
    </source>
</evidence>
<dbReference type="EC" id="1.2.1.84" evidence="4"/>
<feature type="domain" description="Fatty acyl-CoA reductase C-terminal" evidence="5">
    <location>
        <begin position="395"/>
        <end position="491"/>
    </location>
</feature>
<dbReference type="InterPro" id="IPR013120">
    <property type="entry name" value="FAR_NAD-bd"/>
</dbReference>
<accession>D7PN08</accession>
<comment type="similarity">
    <text evidence="1 4">Belongs to the fatty acyl-CoA reductase family.</text>
</comment>
<dbReference type="CDD" id="cd09071">
    <property type="entry name" value="FAR_C"/>
    <property type="match status" value="1"/>
</dbReference>
<comment type="function">
    <text evidence="4">Catalyzes the reduction of fatty acyl-CoA to fatty alcohols.</text>
</comment>